<dbReference type="SUPFAM" id="SSF47413">
    <property type="entry name" value="lambda repressor-like DNA-binding domains"/>
    <property type="match status" value="1"/>
</dbReference>
<dbReference type="PROSITE" id="PS50943">
    <property type="entry name" value="HTH_CROC1"/>
    <property type="match status" value="1"/>
</dbReference>
<dbReference type="EMBL" id="CP117167">
    <property type="protein sequence ID" value="WCT13475.1"/>
    <property type="molecule type" value="Genomic_DNA"/>
</dbReference>
<dbReference type="Pfam" id="PF13560">
    <property type="entry name" value="HTH_31"/>
    <property type="match status" value="1"/>
</dbReference>
<name>A0ABY7TAD2_9SPHI</name>
<reference evidence="2 3" key="1">
    <citation type="submission" date="2023-02" db="EMBL/GenBank/DDBJ databases">
        <title>Genome sequence of Mucilaginibacter jinjuensis strain KACC 16571.</title>
        <authorList>
            <person name="Kim S."/>
            <person name="Heo J."/>
            <person name="Kwon S.-W."/>
        </authorList>
    </citation>
    <scope>NUCLEOTIDE SEQUENCE [LARGE SCALE GENOMIC DNA]</scope>
    <source>
        <strain evidence="2 3">KACC 16571</strain>
    </source>
</reference>
<evidence type="ECO:0000259" key="1">
    <source>
        <dbReference type="PROSITE" id="PS50943"/>
    </source>
</evidence>
<keyword evidence="3" id="KW-1185">Reference proteome</keyword>
<dbReference type="SMART" id="SM00530">
    <property type="entry name" value="HTH_XRE"/>
    <property type="match status" value="1"/>
</dbReference>
<proteinExistence type="predicted"/>
<evidence type="ECO:0000313" key="3">
    <source>
        <dbReference type="Proteomes" id="UP001216139"/>
    </source>
</evidence>
<evidence type="ECO:0000313" key="2">
    <source>
        <dbReference type="EMBL" id="WCT13475.1"/>
    </source>
</evidence>
<dbReference type="RefSeq" id="WP_273631768.1">
    <property type="nucleotide sequence ID" value="NZ_CP117167.1"/>
</dbReference>
<organism evidence="2 3">
    <name type="scientific">Mucilaginibacter jinjuensis</name>
    <dbReference type="NCBI Taxonomy" id="1176721"/>
    <lineage>
        <taxon>Bacteria</taxon>
        <taxon>Pseudomonadati</taxon>
        <taxon>Bacteroidota</taxon>
        <taxon>Sphingobacteriia</taxon>
        <taxon>Sphingobacteriales</taxon>
        <taxon>Sphingobacteriaceae</taxon>
        <taxon>Mucilaginibacter</taxon>
    </lineage>
</organism>
<dbReference type="Proteomes" id="UP001216139">
    <property type="component" value="Chromosome"/>
</dbReference>
<feature type="domain" description="HTH cro/C1-type" evidence="1">
    <location>
        <begin position="17"/>
        <end position="71"/>
    </location>
</feature>
<protein>
    <submittedName>
        <fullName evidence="2">Helix-turn-helix transcriptional regulator</fullName>
    </submittedName>
</protein>
<dbReference type="CDD" id="cd00093">
    <property type="entry name" value="HTH_XRE"/>
    <property type="match status" value="1"/>
</dbReference>
<sequence length="76" mass="8811">MIREKHQAYFKALGLHLQQIRKQQRLSQQELANRCEVDRAKISSIETASEDFVLTTLLELADALEVDPKELLDFNL</sequence>
<gene>
    <name evidence="2" type="ORF">PQO05_05945</name>
</gene>
<dbReference type="InterPro" id="IPR001387">
    <property type="entry name" value="Cro/C1-type_HTH"/>
</dbReference>
<accession>A0ABY7TAD2</accession>
<dbReference type="Gene3D" id="1.10.260.40">
    <property type="entry name" value="lambda repressor-like DNA-binding domains"/>
    <property type="match status" value="1"/>
</dbReference>
<dbReference type="InterPro" id="IPR010982">
    <property type="entry name" value="Lambda_DNA-bd_dom_sf"/>
</dbReference>